<comment type="caution">
    <text evidence="1">The sequence shown here is derived from an EMBL/GenBank/DDBJ whole genome shotgun (WGS) entry which is preliminary data.</text>
</comment>
<proteinExistence type="predicted"/>
<dbReference type="Proteomes" id="UP000256686">
    <property type="component" value="Unassembled WGS sequence"/>
</dbReference>
<protein>
    <submittedName>
        <fullName evidence="1">Uncharacterized protein</fullName>
    </submittedName>
</protein>
<sequence>MEAGRWKLLMTEKSIVDFLSELNIFHNNIIPQYLQHPSSSFQPILKPYYSKTELILIKNDIHYNIV</sequence>
<dbReference type="AlphaFoldDB" id="A0A3D9C862"/>
<evidence type="ECO:0000313" key="1">
    <source>
        <dbReference type="EMBL" id="REC61939.1"/>
    </source>
</evidence>
<name>A0A3D9C862_9FLAO</name>
<accession>A0A3D9C862</accession>
<organism evidence="1 2">
    <name type="scientific">Chryseobacterium pennae</name>
    <dbReference type="NCBI Taxonomy" id="2258962"/>
    <lineage>
        <taxon>Bacteria</taxon>
        <taxon>Pseudomonadati</taxon>
        <taxon>Bacteroidota</taxon>
        <taxon>Flavobacteriia</taxon>
        <taxon>Flavobacteriales</taxon>
        <taxon>Weeksellaceae</taxon>
        <taxon>Chryseobacterium group</taxon>
        <taxon>Chryseobacterium</taxon>
    </lineage>
</organism>
<reference evidence="2" key="1">
    <citation type="submission" date="2018-06" db="EMBL/GenBank/DDBJ databases">
        <authorList>
            <person name="Lum Nde A."/>
            <person name="Hugo C."/>
        </authorList>
    </citation>
    <scope>NUCLEOTIDE SEQUENCE [LARGE SCALE GENOMIC DNA]</scope>
    <source>
        <strain evidence="2">1_F178</strain>
    </source>
</reference>
<gene>
    <name evidence="1" type="ORF">DRF65_13000</name>
</gene>
<evidence type="ECO:0000313" key="2">
    <source>
        <dbReference type="Proteomes" id="UP000256686"/>
    </source>
</evidence>
<dbReference type="EMBL" id="QNVT01000011">
    <property type="protein sequence ID" value="REC61939.1"/>
    <property type="molecule type" value="Genomic_DNA"/>
</dbReference>
<keyword evidence="2" id="KW-1185">Reference proteome</keyword>